<dbReference type="Gene3D" id="3.60.110.10">
    <property type="entry name" value="Carbon-nitrogen hydrolase"/>
    <property type="match status" value="1"/>
</dbReference>
<dbReference type="PANTHER" id="PTHR23088:SF50">
    <property type="entry name" value="HYDROLASE YHCX"/>
    <property type="match status" value="1"/>
</dbReference>
<organism evidence="2 3">
    <name type="scientific">Roseivivax halotolerans</name>
    <dbReference type="NCBI Taxonomy" id="93684"/>
    <lineage>
        <taxon>Bacteria</taxon>
        <taxon>Pseudomonadati</taxon>
        <taxon>Pseudomonadota</taxon>
        <taxon>Alphaproteobacteria</taxon>
        <taxon>Rhodobacterales</taxon>
        <taxon>Roseobacteraceae</taxon>
        <taxon>Roseivivax</taxon>
    </lineage>
</organism>
<keyword evidence="2" id="KW-0378">Hydrolase</keyword>
<reference evidence="3" key="1">
    <citation type="submission" date="2016-10" db="EMBL/GenBank/DDBJ databases">
        <authorList>
            <person name="Varghese N."/>
            <person name="Submissions S."/>
        </authorList>
    </citation>
    <scope>NUCLEOTIDE SEQUENCE [LARGE SCALE GENOMIC DNA]</scope>
    <source>
        <strain evidence="3">JCM 10271</strain>
    </source>
</reference>
<dbReference type="InterPro" id="IPR036526">
    <property type="entry name" value="C-N_Hydrolase_sf"/>
</dbReference>
<gene>
    <name evidence="2" type="ORF">SAMN05421853_102235</name>
</gene>
<name>A0A1I5WBK1_9RHOB</name>
<proteinExistence type="predicted"/>
<dbReference type="CDD" id="cd07574">
    <property type="entry name" value="nitrilase_Rim1_like"/>
    <property type="match status" value="1"/>
</dbReference>
<dbReference type="InterPro" id="IPR003010">
    <property type="entry name" value="C-N_Hydrolase"/>
</dbReference>
<dbReference type="PROSITE" id="PS50263">
    <property type="entry name" value="CN_HYDROLASE"/>
    <property type="match status" value="1"/>
</dbReference>
<protein>
    <submittedName>
        <fullName evidence="2">Predicted amidohydrolase</fullName>
    </submittedName>
</protein>
<dbReference type="AlphaFoldDB" id="A0A1I5WBK1"/>
<accession>A0A1I5WBK1</accession>
<keyword evidence="3" id="KW-1185">Reference proteome</keyword>
<evidence type="ECO:0000313" key="3">
    <source>
        <dbReference type="Proteomes" id="UP000243106"/>
    </source>
</evidence>
<dbReference type="SUPFAM" id="SSF56317">
    <property type="entry name" value="Carbon-nitrogen hydrolase"/>
    <property type="match status" value="1"/>
</dbReference>
<sequence>MTFKVAAAAYPLDILPNWAAYEAKLSSWVADAAGQGADLLVFPEYGAMELATLAGLDVAGDLEKSLHAVSDRMPEANALHAELAARHGVHILGASATVFDTEIGKRPVNRAWLFTPDGMSGHQDKQIMTRFEREDWGVVGGGPLRLFETALGKIGILICYDSEYPLLGRALSEAEILLVPSCTEARAGYSRVRIGAMARALEAQCVSVMSSTVGDAAWSEAVDTNCGAGGVFGPPDTGFPATGVLAEGRLDAAGWTFAEIDVDAITHVRADGGVLNRAHWNDQAGRDGVPARIDLRHIGP</sequence>
<evidence type="ECO:0000259" key="1">
    <source>
        <dbReference type="PROSITE" id="PS50263"/>
    </source>
</evidence>
<dbReference type="EMBL" id="FOXV01000002">
    <property type="protein sequence ID" value="SFQ17007.1"/>
    <property type="molecule type" value="Genomic_DNA"/>
</dbReference>
<evidence type="ECO:0000313" key="2">
    <source>
        <dbReference type="EMBL" id="SFQ17007.1"/>
    </source>
</evidence>
<dbReference type="STRING" id="93684.SAMN05421853_102235"/>
<dbReference type="GO" id="GO:0016787">
    <property type="term" value="F:hydrolase activity"/>
    <property type="evidence" value="ECO:0007669"/>
    <property type="project" value="UniProtKB-KW"/>
</dbReference>
<dbReference type="RefSeq" id="WP_093009503.1">
    <property type="nucleotide sequence ID" value="NZ_FOXV01000002.1"/>
</dbReference>
<dbReference type="Pfam" id="PF00795">
    <property type="entry name" value="CN_hydrolase"/>
    <property type="match status" value="1"/>
</dbReference>
<dbReference type="Proteomes" id="UP000243106">
    <property type="component" value="Unassembled WGS sequence"/>
</dbReference>
<feature type="domain" description="CN hydrolase" evidence="1">
    <location>
        <begin position="3"/>
        <end position="262"/>
    </location>
</feature>
<dbReference type="PANTHER" id="PTHR23088">
    <property type="entry name" value="NITRILASE-RELATED"/>
    <property type="match status" value="1"/>
</dbReference>